<comment type="caution">
    <text evidence="3">The sequence shown here is derived from an EMBL/GenBank/DDBJ whole genome shotgun (WGS) entry which is preliminary data.</text>
</comment>
<evidence type="ECO:0000313" key="4">
    <source>
        <dbReference type="Proteomes" id="UP000310458"/>
    </source>
</evidence>
<dbReference type="Proteomes" id="UP000310458">
    <property type="component" value="Unassembled WGS sequence"/>
</dbReference>
<evidence type="ECO:0000256" key="1">
    <source>
        <dbReference type="SAM" id="Phobius"/>
    </source>
</evidence>
<organism evidence="3 4">
    <name type="scientific">Nesterenkonia salmonea</name>
    <dbReference type="NCBI Taxonomy" id="1804987"/>
    <lineage>
        <taxon>Bacteria</taxon>
        <taxon>Bacillati</taxon>
        <taxon>Actinomycetota</taxon>
        <taxon>Actinomycetes</taxon>
        <taxon>Micrococcales</taxon>
        <taxon>Micrococcaceae</taxon>
        <taxon>Nesterenkonia</taxon>
    </lineage>
</organism>
<dbReference type="NCBIfam" id="TIGR03816">
    <property type="entry name" value="tadE_like_DECH"/>
    <property type="match status" value="1"/>
</dbReference>
<dbReference type="EMBL" id="VAVZ01000001">
    <property type="protein sequence ID" value="TLQ01426.1"/>
    <property type="molecule type" value="Genomic_DNA"/>
</dbReference>
<keyword evidence="1" id="KW-0472">Membrane</keyword>
<evidence type="ECO:0000313" key="3">
    <source>
        <dbReference type="EMBL" id="TLQ01426.1"/>
    </source>
</evidence>
<dbReference type="Pfam" id="PF13400">
    <property type="entry name" value="Tad"/>
    <property type="match status" value="1"/>
</dbReference>
<dbReference type="AlphaFoldDB" id="A0A5R9BL42"/>
<feature type="domain" description="Putative Flp pilus-assembly TadG-like N-terminal" evidence="2">
    <location>
        <begin position="11"/>
        <end position="57"/>
    </location>
</feature>
<proteinExistence type="predicted"/>
<keyword evidence="1" id="KW-0812">Transmembrane</keyword>
<name>A0A5R9BL42_9MICC</name>
<reference evidence="3 4" key="1">
    <citation type="submission" date="2019-05" db="EMBL/GenBank/DDBJ databases">
        <title>Nesterenkonia sp. GY074 isolated from the Southern Atlantic Ocean.</title>
        <authorList>
            <person name="Zhang G."/>
        </authorList>
    </citation>
    <scope>NUCLEOTIDE SEQUENCE [LARGE SCALE GENOMIC DNA]</scope>
    <source>
        <strain evidence="3 4">GY074</strain>
    </source>
</reference>
<keyword evidence="4" id="KW-1185">Reference proteome</keyword>
<sequence>MNFSAHRDQRGSGTVAALGIIAALMILLALVVLLGAAAVAKTQAVRAADLASLAAADTARGLSTGDPCTVAEQVAVRNGVVLQDCAVGGEFPTEVTVTVTRVFDVPVLSAALPLPHLTATGTSRAGPPEGLP</sequence>
<dbReference type="OrthoDB" id="4966012at2"/>
<gene>
    <name evidence="3" type="ORF">FEF26_00105</name>
</gene>
<dbReference type="InterPro" id="IPR028087">
    <property type="entry name" value="Tad_N"/>
</dbReference>
<dbReference type="RefSeq" id="WP_138251505.1">
    <property type="nucleotide sequence ID" value="NZ_VAVZ01000001.1"/>
</dbReference>
<feature type="transmembrane region" description="Helical" evidence="1">
    <location>
        <begin position="15"/>
        <end position="40"/>
    </location>
</feature>
<evidence type="ECO:0000259" key="2">
    <source>
        <dbReference type="Pfam" id="PF13400"/>
    </source>
</evidence>
<protein>
    <recommendedName>
        <fullName evidence="2">Putative Flp pilus-assembly TadG-like N-terminal domain-containing protein</fullName>
    </recommendedName>
</protein>
<keyword evidence="1" id="KW-1133">Transmembrane helix</keyword>
<dbReference type="InterPro" id="IPR021202">
    <property type="entry name" value="Rv3654c-like"/>
</dbReference>
<accession>A0A5R9BL42</accession>